<dbReference type="Proteomes" id="UP000694892">
    <property type="component" value="Chromosome 6L"/>
</dbReference>
<sequence length="225" mass="24941">MNKDRKKDLVIGTPYAPGGGKQRGLVAAFFSSTGRKGSRLSVEAAEWSIVGEQDYAWFGYSLHNHIFKNQTLLLVGSPTWSTCKRLNSDDPSRGTQSVGKAYGTTYQVAFLSRHLHHTGTASVFELKSRSSLSPLSTLSGDWAYARFGAKIHLNDLDNDGLDEIIVTSPLRNDVTLTILGTEAGRVYMYNGNTTTPGSLTKKCKSWVSPCPEDWVRHGRMWNFYI</sequence>
<dbReference type="InterPro" id="IPR001028">
    <property type="entry name" value="Gprt_PLipase_D"/>
</dbReference>
<dbReference type="GO" id="GO:0031012">
    <property type="term" value="C:extracellular matrix"/>
    <property type="evidence" value="ECO:0007669"/>
    <property type="project" value="TreeGrafter"/>
</dbReference>
<dbReference type="EMBL" id="CM004476">
    <property type="protein sequence ID" value="OCT76525.1"/>
    <property type="molecule type" value="Genomic_DNA"/>
</dbReference>
<feature type="repeat" description="FG-GAP" evidence="1">
    <location>
        <begin position="133"/>
        <end position="198"/>
    </location>
</feature>
<dbReference type="PANTHER" id="PTHR23221">
    <property type="entry name" value="GLYCOSYLPHOSPHATIDYLINOSITOL PHOSPHOLIPASE D"/>
    <property type="match status" value="1"/>
</dbReference>
<accession>A0A974CN43</accession>
<dbReference type="InterPro" id="IPR013519">
    <property type="entry name" value="Int_alpha_beta-p"/>
</dbReference>
<dbReference type="PRINTS" id="PR00718">
    <property type="entry name" value="PHPHLIPASED"/>
</dbReference>
<dbReference type="SUPFAM" id="SSF69318">
    <property type="entry name" value="Integrin alpha N-terminal domain"/>
    <property type="match status" value="1"/>
</dbReference>
<dbReference type="SMART" id="SM00191">
    <property type="entry name" value="Int_alpha"/>
    <property type="match status" value="2"/>
</dbReference>
<dbReference type="GO" id="GO:0004621">
    <property type="term" value="F:glycosylphosphatidylinositol phospholipase D activity"/>
    <property type="evidence" value="ECO:0007669"/>
    <property type="project" value="InterPro"/>
</dbReference>
<dbReference type="PANTHER" id="PTHR23221:SF7">
    <property type="entry name" value="PHOSPHATIDYLINOSITOL-GLYCAN-SPECIFIC PHOSPHOLIPASE D"/>
    <property type="match status" value="1"/>
</dbReference>
<protein>
    <submittedName>
        <fullName evidence="2">Uncharacterized protein</fullName>
    </submittedName>
</protein>
<evidence type="ECO:0000313" key="3">
    <source>
        <dbReference type="Proteomes" id="UP000694892"/>
    </source>
</evidence>
<evidence type="ECO:0000256" key="1">
    <source>
        <dbReference type="PROSITE-ProRule" id="PRU00803"/>
    </source>
</evidence>
<organism evidence="2 3">
    <name type="scientific">Xenopus laevis</name>
    <name type="common">African clawed frog</name>
    <dbReference type="NCBI Taxonomy" id="8355"/>
    <lineage>
        <taxon>Eukaryota</taxon>
        <taxon>Metazoa</taxon>
        <taxon>Chordata</taxon>
        <taxon>Craniata</taxon>
        <taxon>Vertebrata</taxon>
        <taxon>Euteleostomi</taxon>
        <taxon>Amphibia</taxon>
        <taxon>Batrachia</taxon>
        <taxon>Anura</taxon>
        <taxon>Pipoidea</taxon>
        <taxon>Pipidae</taxon>
        <taxon>Xenopodinae</taxon>
        <taxon>Xenopus</taxon>
        <taxon>Xenopus</taxon>
    </lineage>
</organism>
<name>A0A974CN43_XENLA</name>
<dbReference type="AlphaFoldDB" id="A0A974CN43"/>
<dbReference type="InterPro" id="IPR028994">
    <property type="entry name" value="Integrin_alpha_N"/>
</dbReference>
<gene>
    <name evidence="2" type="ORF">XELAEV_18031728mg</name>
</gene>
<evidence type="ECO:0000313" key="2">
    <source>
        <dbReference type="EMBL" id="OCT76525.1"/>
    </source>
</evidence>
<dbReference type="PROSITE" id="PS51470">
    <property type="entry name" value="FG_GAP"/>
    <property type="match status" value="1"/>
</dbReference>
<reference evidence="3" key="1">
    <citation type="journal article" date="2016" name="Nature">
        <title>Genome evolution in the allotetraploid frog Xenopus laevis.</title>
        <authorList>
            <person name="Session A.M."/>
            <person name="Uno Y."/>
            <person name="Kwon T."/>
            <person name="Chapman J.A."/>
            <person name="Toyoda A."/>
            <person name="Takahashi S."/>
            <person name="Fukui A."/>
            <person name="Hikosaka A."/>
            <person name="Suzuki A."/>
            <person name="Kondo M."/>
            <person name="van Heeringen S.J."/>
            <person name="Quigley I."/>
            <person name="Heinz S."/>
            <person name="Ogino H."/>
            <person name="Ochi H."/>
            <person name="Hellsten U."/>
            <person name="Lyons J.B."/>
            <person name="Simakov O."/>
            <person name="Putnam N."/>
            <person name="Stites J."/>
            <person name="Kuroki Y."/>
            <person name="Tanaka T."/>
            <person name="Michiue T."/>
            <person name="Watanabe M."/>
            <person name="Bogdanovic O."/>
            <person name="Lister R."/>
            <person name="Georgiou G."/>
            <person name="Paranjpe S.S."/>
            <person name="van Kruijsbergen I."/>
            <person name="Shu S."/>
            <person name="Carlson J."/>
            <person name="Kinoshita T."/>
            <person name="Ohta Y."/>
            <person name="Mawaribuchi S."/>
            <person name="Jenkins J."/>
            <person name="Grimwood J."/>
            <person name="Schmutz J."/>
            <person name="Mitros T."/>
            <person name="Mozaffari S.V."/>
            <person name="Suzuki Y."/>
            <person name="Haramoto Y."/>
            <person name="Yamamoto T.S."/>
            <person name="Takagi C."/>
            <person name="Heald R."/>
            <person name="Miller K."/>
            <person name="Haudenschild C."/>
            <person name="Kitzman J."/>
            <person name="Nakayama T."/>
            <person name="Izutsu Y."/>
            <person name="Robert J."/>
            <person name="Fortriede J."/>
            <person name="Burns K."/>
            <person name="Lotay V."/>
            <person name="Karimi K."/>
            <person name="Yasuoka Y."/>
            <person name="Dichmann D.S."/>
            <person name="Flajnik M.F."/>
            <person name="Houston D.W."/>
            <person name="Shendure J."/>
            <person name="DuPasquier L."/>
            <person name="Vize P.D."/>
            <person name="Zorn A.M."/>
            <person name="Ito M."/>
            <person name="Marcotte E.M."/>
            <person name="Wallingford J.B."/>
            <person name="Ito Y."/>
            <person name="Asashima M."/>
            <person name="Ueno N."/>
            <person name="Matsuda Y."/>
            <person name="Veenstra G.J."/>
            <person name="Fujiyama A."/>
            <person name="Harland R.M."/>
            <person name="Taira M."/>
            <person name="Rokhsar D.S."/>
        </authorList>
    </citation>
    <scope>NUCLEOTIDE SEQUENCE [LARGE SCALE GENOMIC DNA]</scope>
    <source>
        <strain evidence="3">J</strain>
    </source>
</reference>
<proteinExistence type="predicted"/>
<dbReference type="GO" id="GO:0005615">
    <property type="term" value="C:extracellular space"/>
    <property type="evidence" value="ECO:0007669"/>
    <property type="project" value="TreeGrafter"/>
</dbReference>
<dbReference type="Gene3D" id="2.130.10.130">
    <property type="entry name" value="Integrin alpha, N-terminal"/>
    <property type="match status" value="1"/>
</dbReference>